<accession>A0ABS5AAL0</accession>
<evidence type="ECO:0000313" key="4">
    <source>
        <dbReference type="EMBL" id="MBP2473613.1"/>
    </source>
</evidence>
<reference evidence="4 5" key="1">
    <citation type="submission" date="2021-03" db="EMBL/GenBank/DDBJ databases">
        <title>Sequencing the genomes of 1000 actinobacteria strains.</title>
        <authorList>
            <person name="Klenk H.-P."/>
        </authorList>
    </citation>
    <scope>NUCLEOTIDE SEQUENCE [LARGE SCALE GENOMIC DNA]</scope>
    <source>
        <strain evidence="4 5">DSM 44580</strain>
    </source>
</reference>
<evidence type="ECO:0000313" key="5">
    <source>
        <dbReference type="Proteomes" id="UP001519363"/>
    </source>
</evidence>
<feature type="region of interest" description="Disordered" evidence="1">
    <location>
        <begin position="496"/>
        <end position="515"/>
    </location>
</feature>
<evidence type="ECO:0000259" key="2">
    <source>
        <dbReference type="Pfam" id="PF00149"/>
    </source>
</evidence>
<dbReference type="InterPro" id="IPR018711">
    <property type="entry name" value="NAGPA"/>
</dbReference>
<dbReference type="Proteomes" id="UP001519363">
    <property type="component" value="Unassembled WGS sequence"/>
</dbReference>
<dbReference type="InterPro" id="IPR004843">
    <property type="entry name" value="Calcineurin-like_PHP"/>
</dbReference>
<dbReference type="SUPFAM" id="SSF56300">
    <property type="entry name" value="Metallo-dependent phosphatases"/>
    <property type="match status" value="1"/>
</dbReference>
<feature type="domain" description="Phosphodiester glycosidase" evidence="3">
    <location>
        <begin position="285"/>
        <end position="457"/>
    </location>
</feature>
<feature type="domain" description="Calcineurin-like phosphoesterase" evidence="2">
    <location>
        <begin position="825"/>
        <end position="1001"/>
    </location>
</feature>
<dbReference type="RefSeq" id="WP_307849925.1">
    <property type="nucleotide sequence ID" value="NZ_JAGIOO010000001.1"/>
</dbReference>
<dbReference type="PANTHER" id="PTHR40446:SF2">
    <property type="entry name" value="N-ACETYLGLUCOSAMINE-1-PHOSPHODIESTER ALPHA-N-ACETYLGLUCOSAMINIDASE"/>
    <property type="match status" value="1"/>
</dbReference>
<organism evidence="4 5">
    <name type="scientific">Crossiella equi</name>
    <dbReference type="NCBI Taxonomy" id="130796"/>
    <lineage>
        <taxon>Bacteria</taxon>
        <taxon>Bacillati</taxon>
        <taxon>Actinomycetota</taxon>
        <taxon>Actinomycetes</taxon>
        <taxon>Pseudonocardiales</taxon>
        <taxon>Pseudonocardiaceae</taxon>
        <taxon>Crossiella</taxon>
    </lineage>
</organism>
<evidence type="ECO:0000256" key="1">
    <source>
        <dbReference type="SAM" id="MobiDB-lite"/>
    </source>
</evidence>
<name>A0ABS5AAL0_9PSEU</name>
<dbReference type="InterPro" id="IPR029052">
    <property type="entry name" value="Metallo-depent_PP-like"/>
</dbReference>
<dbReference type="EMBL" id="JAGIOO010000001">
    <property type="protein sequence ID" value="MBP2473613.1"/>
    <property type="molecule type" value="Genomic_DNA"/>
</dbReference>
<feature type="region of interest" description="Disordered" evidence="1">
    <location>
        <begin position="35"/>
        <end position="68"/>
    </location>
</feature>
<gene>
    <name evidence="4" type="ORF">JOF53_002485</name>
</gene>
<evidence type="ECO:0000259" key="3">
    <source>
        <dbReference type="Pfam" id="PF09992"/>
    </source>
</evidence>
<comment type="caution">
    <text evidence="4">The sequence shown here is derived from an EMBL/GenBank/DDBJ whole genome shotgun (WGS) entry which is preliminary data.</text>
</comment>
<sequence>MLDARPDPEVTVRAPRATATLLAALTVTATLVSPAEAGTASPGRTIPAAPLGPRPIEDAPPASLADAPAGSTIASGGIAGSPAFPGGSASVRAGAAAVPAPVLVPPATAPRADGIPVSQVTSPVAPGLELTEFDRLDPRGWIRGDVLTADLGKGNLRPAYLSPGVVAARSPLSEQAAARGVVGGVNGDFFDINATGAPLGVGMDAGVLRHGPASGNNLTAAVGPADLGRLAEVFLDATVTLPGGTRLPGTNLNSPVIATNGVGVFTALWGHASRRTAAGSASRIAEVELRDGVVTAVRPTPGEGPIPANTSYLLGVDAGADRLATLSPGQRVEVAYAPRTTGPVPLAAVGGNRVLVKDGVVQNLDDTTMHPRTAVGFSADGHRLWLLTVDGRQADSRGMTERELAETLRSLGADDALNLDGGGSSTMLARRAGDSAAGVHNQPSDGGERLVPNGIGFTTRPGSGRLQAFRVEPAVRAGAADRVLSGLTRVLTAHGHDETGAPAPGTPTWRVTPSQTGKVTRDVFRAGTPGKATVTASRGAAKGTTALTVLGAPTRIDTDTERVALSGLGARGRFQVLGQDADGFTTWVEPADVTLEYDQRVVQISRDRNGFTAAAITGSGATAVTAKVGGLTTHLGITVGTSPQVVSTMDDLTDWTASVFPAVVGAQLSLTEGRDGGKAVTMDYRLTGTTATRAAYLNANPPLALPSGTQRLGLWVNGDNTKVWLRMTLLDAAGTATVVDLARQVDWSGWRYVEAVVPAALTGPLRLQRVYAVETDRDRQYEGRLAFADLTAQAAVPITVPADPAVRDRVVLRTGTLDPRPGAVRVAVVSDAQFTADAPEGPLVAQARRTLREALAANPDVVLVNGDLVDRALPADMALARQVLDAELGTRVPWFYVPGNHETYGPGDLSEFRKQFGDTYRVVDKNGLRLVLLDSSLGSLRAGGFDQLRMLRTALDTAATDPGVRSVLVAMHHPVDDPTPSGASELIDLKEASLVTSWLADFQARSGKPAVSVAAHAGLFHATRRDGVPYLINGNSGKAPVAAPADGGFTGWTLLRVDPGDRAAPVLAEVRPHVDGLSLPVPAELSPGTTVSVTPVVRQGTRGFPVGYPVAASHTAGAGLHLGPRSTAGPGHIAAYDPETGKLTAIRPGSTGLTVTVNGTAATATITIH</sequence>
<protein>
    <submittedName>
        <fullName evidence="4">3',5'-cyclic AMP phosphodiesterase CpdA</fullName>
    </submittedName>
</protein>
<dbReference type="PANTHER" id="PTHR40446">
    <property type="entry name" value="N-ACETYLGLUCOSAMINE-1-PHOSPHODIESTER ALPHA-N-ACETYLGLUCOSAMINIDASE"/>
    <property type="match status" value="1"/>
</dbReference>
<keyword evidence="5" id="KW-1185">Reference proteome</keyword>
<proteinExistence type="predicted"/>
<dbReference type="Gene3D" id="3.60.21.10">
    <property type="match status" value="1"/>
</dbReference>
<feature type="compositionally biased region" description="Low complexity" evidence="1">
    <location>
        <begin position="59"/>
        <end position="68"/>
    </location>
</feature>
<dbReference type="Pfam" id="PF00149">
    <property type="entry name" value="Metallophos"/>
    <property type="match status" value="1"/>
</dbReference>
<dbReference type="Pfam" id="PF09992">
    <property type="entry name" value="NAGPA"/>
    <property type="match status" value="1"/>
</dbReference>